<feature type="transmembrane region" description="Helical" evidence="1">
    <location>
        <begin position="13"/>
        <end position="31"/>
    </location>
</feature>
<proteinExistence type="predicted"/>
<dbReference type="EMBL" id="CP013187">
    <property type="protein sequence ID" value="ALO43837.1"/>
    <property type="molecule type" value="Genomic_DNA"/>
</dbReference>
<dbReference type="AlphaFoldDB" id="A0A0S2K6E2"/>
<evidence type="ECO:0000313" key="2">
    <source>
        <dbReference type="EMBL" id="ALO43837.1"/>
    </source>
</evidence>
<sequence length="75" mass="9298">MCKFNFISVLRESLFYFGMFTMYNTLLDWYQTHSFDVAFKIEVLPFFFILAMVNIYCFYRYWEQGVKKKDELIQK</sequence>
<keyword evidence="1" id="KW-1133">Transmembrane helix</keyword>
<dbReference type="STRING" id="161398.PP2015_3362"/>
<keyword evidence="1" id="KW-0472">Membrane</keyword>
<gene>
    <name evidence="2" type="ORF">PP2015_3362</name>
</gene>
<name>A0A0S2K6E2_9GAMM</name>
<dbReference type="Proteomes" id="UP000061457">
    <property type="component" value="Chromosome I"/>
</dbReference>
<evidence type="ECO:0000256" key="1">
    <source>
        <dbReference type="SAM" id="Phobius"/>
    </source>
</evidence>
<dbReference type="PATRIC" id="fig|161398.10.peg.3426"/>
<evidence type="ECO:0000313" key="3">
    <source>
        <dbReference type="Proteomes" id="UP000061457"/>
    </source>
</evidence>
<dbReference type="RefSeq" id="WP_058031471.1">
    <property type="nucleotide sequence ID" value="NZ_CP013187.1"/>
</dbReference>
<keyword evidence="1" id="KW-0812">Transmembrane</keyword>
<dbReference type="KEGG" id="pphe:PP2015_3362"/>
<feature type="transmembrane region" description="Helical" evidence="1">
    <location>
        <begin position="43"/>
        <end position="62"/>
    </location>
</feature>
<organism evidence="2 3">
    <name type="scientific">Pseudoalteromonas phenolica</name>
    <dbReference type="NCBI Taxonomy" id="161398"/>
    <lineage>
        <taxon>Bacteria</taxon>
        <taxon>Pseudomonadati</taxon>
        <taxon>Pseudomonadota</taxon>
        <taxon>Gammaproteobacteria</taxon>
        <taxon>Alteromonadales</taxon>
        <taxon>Pseudoalteromonadaceae</taxon>
        <taxon>Pseudoalteromonas</taxon>
    </lineage>
</organism>
<reference evidence="2 3" key="1">
    <citation type="submission" date="2015-11" db="EMBL/GenBank/DDBJ databases">
        <authorList>
            <person name="Zhang Y."/>
            <person name="Guo Z."/>
        </authorList>
    </citation>
    <scope>NUCLEOTIDE SEQUENCE [LARGE SCALE GENOMIC DNA]</scope>
    <source>
        <strain evidence="2 3">KCTC 12086</strain>
    </source>
</reference>
<dbReference type="OrthoDB" id="9801867at2"/>
<accession>A0A0S2K6E2</accession>
<protein>
    <submittedName>
        <fullName evidence="2">Uncharacterized protein</fullName>
    </submittedName>
</protein>
<keyword evidence="3" id="KW-1185">Reference proteome</keyword>